<feature type="compositionally biased region" description="Basic and acidic residues" evidence="1">
    <location>
        <begin position="478"/>
        <end position="487"/>
    </location>
</feature>
<reference evidence="2" key="2">
    <citation type="submission" date="2020-08" db="EMBL/GenBank/DDBJ databases">
        <title>Plant Genome Project.</title>
        <authorList>
            <person name="Zhang R.-G."/>
        </authorList>
    </citation>
    <scope>NUCLEOTIDE SEQUENCE</scope>
    <source>
        <strain evidence="2">Huo1</strain>
        <tissue evidence="2">Leaf</tissue>
    </source>
</reference>
<feature type="compositionally biased region" description="Low complexity" evidence="1">
    <location>
        <begin position="463"/>
        <end position="477"/>
    </location>
</feature>
<feature type="region of interest" description="Disordered" evidence="1">
    <location>
        <begin position="448"/>
        <end position="500"/>
    </location>
</feature>
<dbReference type="Proteomes" id="UP000298416">
    <property type="component" value="Unassembled WGS sequence"/>
</dbReference>
<feature type="region of interest" description="Disordered" evidence="1">
    <location>
        <begin position="367"/>
        <end position="405"/>
    </location>
</feature>
<dbReference type="EMBL" id="PNBA02000001">
    <property type="protein sequence ID" value="KAG6435630.1"/>
    <property type="molecule type" value="Genomic_DNA"/>
</dbReference>
<evidence type="ECO:0000313" key="2">
    <source>
        <dbReference type="EMBL" id="KAG6435630.1"/>
    </source>
</evidence>
<feature type="compositionally biased region" description="Basic and acidic residues" evidence="1">
    <location>
        <begin position="140"/>
        <end position="151"/>
    </location>
</feature>
<evidence type="ECO:0000256" key="1">
    <source>
        <dbReference type="SAM" id="MobiDB-lite"/>
    </source>
</evidence>
<gene>
    <name evidence="2" type="ORF">SASPL_100504</name>
</gene>
<name>A0A8X8YMI0_SALSN</name>
<feature type="region of interest" description="Disordered" evidence="1">
    <location>
        <begin position="135"/>
        <end position="155"/>
    </location>
</feature>
<comment type="caution">
    <text evidence="2">The sequence shown here is derived from an EMBL/GenBank/DDBJ whole genome shotgun (WGS) entry which is preliminary data.</text>
</comment>
<protein>
    <submittedName>
        <fullName evidence="2">Uncharacterized protein</fullName>
    </submittedName>
</protein>
<feature type="region of interest" description="Disordered" evidence="1">
    <location>
        <begin position="228"/>
        <end position="301"/>
    </location>
</feature>
<dbReference type="AlphaFoldDB" id="A0A8X8YMI0"/>
<organism evidence="2">
    <name type="scientific">Salvia splendens</name>
    <name type="common">Scarlet sage</name>
    <dbReference type="NCBI Taxonomy" id="180675"/>
    <lineage>
        <taxon>Eukaryota</taxon>
        <taxon>Viridiplantae</taxon>
        <taxon>Streptophyta</taxon>
        <taxon>Embryophyta</taxon>
        <taxon>Tracheophyta</taxon>
        <taxon>Spermatophyta</taxon>
        <taxon>Magnoliopsida</taxon>
        <taxon>eudicotyledons</taxon>
        <taxon>Gunneridae</taxon>
        <taxon>Pentapetalae</taxon>
        <taxon>asterids</taxon>
        <taxon>lamiids</taxon>
        <taxon>Lamiales</taxon>
        <taxon>Lamiaceae</taxon>
        <taxon>Nepetoideae</taxon>
        <taxon>Mentheae</taxon>
        <taxon>Salviinae</taxon>
        <taxon>Salvia</taxon>
        <taxon>Salvia subgen. Calosphace</taxon>
        <taxon>core Calosphace</taxon>
    </lineage>
</organism>
<feature type="compositionally biased region" description="Acidic residues" evidence="1">
    <location>
        <begin position="240"/>
        <end position="250"/>
    </location>
</feature>
<evidence type="ECO:0000313" key="3">
    <source>
        <dbReference type="Proteomes" id="UP000298416"/>
    </source>
</evidence>
<feature type="region of interest" description="Disordered" evidence="1">
    <location>
        <begin position="313"/>
        <end position="334"/>
    </location>
</feature>
<accession>A0A8X8YMI0</accession>
<keyword evidence="3" id="KW-1185">Reference proteome</keyword>
<sequence>MPLHEISKQLQAVVAGVFKDSEKELALPEDDAGILVVPKPVNPEVGADALVPDADVLVVPKPVNPEVGADALVPDAGVLVVPKPVNPEVGADALVPDAGTVNAGNVKPELAEDTLGADALVAVVVVTVEKRDVEAEELERDGAEANEKPGEEDTDVVAEPEEAVLVVLFKNEKPEEVVLEAVLNENAGADVAGDEGIERPGAAETEADALGNENPGADAAELEMENAEVEATELGNENPETWEAELEEVVDGATPNGEAEAEDDPKRLGDDPEFAPNKDGGLPPVEAGVEDPNMPVDTELTPNCGAVVAVDGADVDEPNSPEFSARPDPNAGALEAVVDPKGLGVALAPDPKREPVLLAEEEVLPNRLGVGAPDPKRLDPGAGDPNGDWAPNGDVEGVGVDGAGVGVEEPNALAVWPVLADDNPKTPEAGAPVGADPKMLEPEAELGLEAKPKEGVEEEEEVVAVPKPNEAPEAVPKAGDEVPKAGAEEEENENPVPAIAVDVKPTQIWRRGFWQRGKSGF</sequence>
<reference evidence="2" key="1">
    <citation type="submission" date="2018-01" db="EMBL/GenBank/DDBJ databases">
        <authorList>
            <person name="Mao J.F."/>
        </authorList>
    </citation>
    <scope>NUCLEOTIDE SEQUENCE</scope>
    <source>
        <strain evidence="2">Huo1</strain>
        <tissue evidence="2">Leaf</tissue>
    </source>
</reference>
<proteinExistence type="predicted"/>